<evidence type="ECO:0000256" key="1">
    <source>
        <dbReference type="ARBA" id="ARBA00022485"/>
    </source>
</evidence>
<dbReference type="NCBIfam" id="TIGR01409">
    <property type="entry name" value="TAT_signal_seq"/>
    <property type="match status" value="1"/>
</dbReference>
<evidence type="ECO:0000313" key="7">
    <source>
        <dbReference type="EMBL" id="RDU50462.1"/>
    </source>
</evidence>
<reference evidence="7 8" key="1">
    <citation type="submission" date="2018-07" db="EMBL/GenBank/DDBJ databases">
        <title>Parabacteroides acidifaciens nov. sp., isolated from human feces.</title>
        <authorList>
            <person name="Wang Y.J."/>
        </authorList>
    </citation>
    <scope>NUCLEOTIDE SEQUENCE [LARGE SCALE GENOMIC DNA]</scope>
    <source>
        <strain evidence="7 8">426-9</strain>
    </source>
</reference>
<dbReference type="PANTHER" id="PTHR43498">
    <property type="entry name" value="FERREDOXIN:COB-COM HETERODISULFIDE REDUCTASE SUBUNIT A"/>
    <property type="match status" value="1"/>
</dbReference>
<keyword evidence="5" id="KW-0411">Iron-sulfur</keyword>
<evidence type="ECO:0000256" key="3">
    <source>
        <dbReference type="ARBA" id="ARBA00023002"/>
    </source>
</evidence>
<dbReference type="PRINTS" id="PR00469">
    <property type="entry name" value="PNDRDTASEII"/>
</dbReference>
<dbReference type="GO" id="GO:0016491">
    <property type="term" value="F:oxidoreductase activity"/>
    <property type="evidence" value="ECO:0007669"/>
    <property type="project" value="UniProtKB-KW"/>
</dbReference>
<gene>
    <name evidence="7" type="ORF">DWU89_03285</name>
    <name evidence="6" type="ORF">H8784_03245</name>
</gene>
<comment type="caution">
    <text evidence="7">The sequence shown here is derived from an EMBL/GenBank/DDBJ whole genome shotgun (WGS) entry which is preliminary data.</text>
</comment>
<reference evidence="6 9" key="2">
    <citation type="submission" date="2020-08" db="EMBL/GenBank/DDBJ databases">
        <title>Genome public.</title>
        <authorList>
            <person name="Liu C."/>
            <person name="Sun Q."/>
        </authorList>
    </citation>
    <scope>NUCLEOTIDE SEQUENCE [LARGE SCALE GENOMIC DNA]</scope>
    <source>
        <strain evidence="6 9">426_9</strain>
    </source>
</reference>
<dbReference type="SUPFAM" id="SSF51905">
    <property type="entry name" value="FAD/NAD(P)-binding domain"/>
    <property type="match status" value="2"/>
</dbReference>
<organism evidence="7 8">
    <name type="scientific">Parabacteroides acidifaciens</name>
    <dbReference type="NCBI Taxonomy" id="2290935"/>
    <lineage>
        <taxon>Bacteria</taxon>
        <taxon>Pseudomonadati</taxon>
        <taxon>Bacteroidota</taxon>
        <taxon>Bacteroidia</taxon>
        <taxon>Bacteroidales</taxon>
        <taxon>Tannerellaceae</taxon>
        <taxon>Parabacteroides</taxon>
    </lineage>
</organism>
<name>A0A3D8HID1_9BACT</name>
<evidence type="ECO:0000313" key="8">
    <source>
        <dbReference type="Proteomes" id="UP000256321"/>
    </source>
</evidence>
<evidence type="ECO:0000256" key="5">
    <source>
        <dbReference type="ARBA" id="ARBA00023014"/>
    </source>
</evidence>
<dbReference type="Proteomes" id="UP000256321">
    <property type="component" value="Unassembled WGS sequence"/>
</dbReference>
<proteinExistence type="predicted"/>
<evidence type="ECO:0000256" key="2">
    <source>
        <dbReference type="ARBA" id="ARBA00022723"/>
    </source>
</evidence>
<dbReference type="InterPro" id="IPR036188">
    <property type="entry name" value="FAD/NAD-bd_sf"/>
</dbReference>
<dbReference type="Gene3D" id="3.50.50.60">
    <property type="entry name" value="FAD/NAD(P)-binding domain"/>
    <property type="match status" value="2"/>
</dbReference>
<dbReference type="Pfam" id="PF10518">
    <property type="entry name" value="TAT_signal"/>
    <property type="match status" value="1"/>
</dbReference>
<keyword evidence="2" id="KW-0479">Metal-binding</keyword>
<dbReference type="RefSeq" id="WP_115498252.1">
    <property type="nucleotide sequence ID" value="NZ_JACRTI010000005.1"/>
</dbReference>
<dbReference type="AlphaFoldDB" id="A0A3D8HID1"/>
<keyword evidence="4" id="KW-0408">Iron</keyword>
<dbReference type="InterPro" id="IPR039650">
    <property type="entry name" value="HdrA-like"/>
</dbReference>
<dbReference type="EMBL" id="JACRTI010000005">
    <property type="protein sequence ID" value="MBC8600732.1"/>
    <property type="molecule type" value="Genomic_DNA"/>
</dbReference>
<sequence length="1001" mass="109970">MITRRDFLKVTAAGGALASLGSVTEAKATMQAVVPDDGFCHETQREIPVIADVDLVVAGGSSRAVAAAVAAAKTGCKVYLIGYMPYLGDDICGAFLYDRQKDETAQTALARKLFEEVKSFRPLHYKTVLENELIDNNVDFLYSSYVTNLLVDEKGKPAGVVIANRSGRQAIRCKGIIDATHNASVARMSDIQVKNAGQGTVEFNYTVVGNGKKESANITHAEVLPLPVLSGGKEYPVTRYTFLMPLKNDSYAALMEIEQTVRTQTWDPDQVDSSDLLWYIPQQVITSKKACNEVSGSIRQLPIEAFQAEKYPNLWILGPCAELPRESMKIVMRPINAVFLGELLGEEIGFRTQLLSMPAQAIVYQKKVNASDYGQIGEVLQPLRPLLHKNTVNSPAGALPVLGEYDVVVLGGGTAGAAAGISAARQGVSTLVLEYLHGLGGMGTMGLIGCYWDGFREGFTATIDNGVHEMAPENHPRQQKDWKNRAVSDWKMEWYRKELLKANGQLWFGVLGCGALVENNQVKGLVVATPFGRGVIRSKVLIDSTGSADIAIAAGAPFDYTGKKTLAVQGAGAGKRDPGDSYNNNDWLFIDDTDILDVSRTFIQAKVKMKGHYDIVKVPQTRERRRVVGEHIISVYDVLNHRRYPDTISFHQSSFDTHGMIVDPYFLLSPPMKRHMIYDADVPLRSLLPKGLEGILTTGLGASAHRDAMPVIRMQPCLQNQGYAVGYLSAQCVKENKALRKIDIRKIQKHLVRIGNLPERVLTDKEFKGFSNSDMQKAAQSASDNYKGLEVLFSDPERCRKLIDKQFSQTSLPDEKAILASILCMLGDKKAAPALEEAIRQYKNWDQGWHYTGMHQFGMSLSHLDALITALGKTGEASALPTLLNKAGQLTPEDCFSHFRAIAMATESIGNRDAVPVLAKMLTTPGVRFHAIQSYKEAQSSVVPGDIDTSTRNRALKELHLARALYLCGDENDIGKTILEQYANGLQGHYARYAYEVLNSK</sequence>
<accession>A0A3D8HID1</accession>
<dbReference type="Proteomes" id="UP000629596">
    <property type="component" value="Unassembled WGS sequence"/>
</dbReference>
<keyword evidence="1" id="KW-0004">4Fe-4S</keyword>
<dbReference type="InterPro" id="IPR019546">
    <property type="entry name" value="TAT_signal_bac_arc"/>
</dbReference>
<keyword evidence="9" id="KW-1185">Reference proteome</keyword>
<dbReference type="GO" id="GO:0051539">
    <property type="term" value="F:4 iron, 4 sulfur cluster binding"/>
    <property type="evidence" value="ECO:0007669"/>
    <property type="project" value="UniProtKB-KW"/>
</dbReference>
<protein>
    <submittedName>
        <fullName evidence="7">FAD-dependent oxidoreductase</fullName>
    </submittedName>
</protein>
<dbReference type="PANTHER" id="PTHR43498:SF1">
    <property type="entry name" value="COB--COM HETERODISULFIDE REDUCTASE IRON-SULFUR SUBUNIT A"/>
    <property type="match status" value="1"/>
</dbReference>
<evidence type="ECO:0000313" key="6">
    <source>
        <dbReference type="EMBL" id="MBC8600732.1"/>
    </source>
</evidence>
<dbReference type="InterPro" id="IPR006311">
    <property type="entry name" value="TAT_signal"/>
</dbReference>
<evidence type="ECO:0000313" key="9">
    <source>
        <dbReference type="Proteomes" id="UP000629596"/>
    </source>
</evidence>
<dbReference type="Gene3D" id="1.25.10.10">
    <property type="entry name" value="Leucine-rich Repeat Variant"/>
    <property type="match status" value="1"/>
</dbReference>
<dbReference type="EMBL" id="QREV01000005">
    <property type="protein sequence ID" value="RDU50462.1"/>
    <property type="molecule type" value="Genomic_DNA"/>
</dbReference>
<dbReference type="GO" id="GO:0046872">
    <property type="term" value="F:metal ion binding"/>
    <property type="evidence" value="ECO:0007669"/>
    <property type="project" value="UniProtKB-KW"/>
</dbReference>
<keyword evidence="3" id="KW-0560">Oxidoreductase</keyword>
<dbReference type="PROSITE" id="PS51318">
    <property type="entry name" value="TAT"/>
    <property type="match status" value="1"/>
</dbReference>
<dbReference type="Pfam" id="PF12831">
    <property type="entry name" value="FAD_oxidored"/>
    <property type="match status" value="3"/>
</dbReference>
<evidence type="ECO:0000256" key="4">
    <source>
        <dbReference type="ARBA" id="ARBA00023004"/>
    </source>
</evidence>
<dbReference type="InterPro" id="IPR011989">
    <property type="entry name" value="ARM-like"/>
</dbReference>